<proteinExistence type="predicted"/>
<feature type="chain" id="PRO_5046246312" description="Lipoprotein" evidence="1">
    <location>
        <begin position="18"/>
        <end position="151"/>
    </location>
</feature>
<evidence type="ECO:0000313" key="3">
    <source>
        <dbReference type="Proteomes" id="UP000770785"/>
    </source>
</evidence>
<feature type="signal peptide" evidence="1">
    <location>
        <begin position="1"/>
        <end position="17"/>
    </location>
</feature>
<dbReference type="PROSITE" id="PS51257">
    <property type="entry name" value="PROKAR_LIPOPROTEIN"/>
    <property type="match status" value="1"/>
</dbReference>
<sequence length="151" mass="15550">MKFFPLLILALFFVACGDATETVDSDVDVVTTAVEDPMAAQQTEAAGFLQTTVQAVQSAGGDITALSPEAAANNINGWITKLSQFDGTDAIVDDLAELKKEFLLGGDLDGEKISGILSSMAGNTRDVSDKAPGLDALANALQAGADKLSGK</sequence>
<protein>
    <recommendedName>
        <fullName evidence="4">Lipoprotein</fullName>
    </recommendedName>
</protein>
<evidence type="ECO:0008006" key="4">
    <source>
        <dbReference type="Google" id="ProtNLM"/>
    </source>
</evidence>
<gene>
    <name evidence="2" type="ORF">GGR27_002918</name>
</gene>
<organism evidence="2 3">
    <name type="scientific">Neolewinella antarctica</name>
    <dbReference type="NCBI Taxonomy" id="442734"/>
    <lineage>
        <taxon>Bacteria</taxon>
        <taxon>Pseudomonadati</taxon>
        <taxon>Bacteroidota</taxon>
        <taxon>Saprospiria</taxon>
        <taxon>Saprospirales</taxon>
        <taxon>Lewinellaceae</taxon>
        <taxon>Neolewinella</taxon>
    </lineage>
</organism>
<evidence type="ECO:0000256" key="1">
    <source>
        <dbReference type="SAM" id="SignalP"/>
    </source>
</evidence>
<keyword evidence="1" id="KW-0732">Signal</keyword>
<dbReference type="EMBL" id="JAATJH010000005">
    <property type="protein sequence ID" value="NJC27401.1"/>
    <property type="molecule type" value="Genomic_DNA"/>
</dbReference>
<comment type="caution">
    <text evidence="2">The sequence shown here is derived from an EMBL/GenBank/DDBJ whole genome shotgun (WGS) entry which is preliminary data.</text>
</comment>
<evidence type="ECO:0000313" key="2">
    <source>
        <dbReference type="EMBL" id="NJC27401.1"/>
    </source>
</evidence>
<dbReference type="Proteomes" id="UP000770785">
    <property type="component" value="Unassembled WGS sequence"/>
</dbReference>
<keyword evidence="3" id="KW-1185">Reference proteome</keyword>
<reference evidence="2 3" key="1">
    <citation type="submission" date="2020-03" db="EMBL/GenBank/DDBJ databases">
        <title>Genomic Encyclopedia of Type Strains, Phase IV (KMG-IV): sequencing the most valuable type-strain genomes for metagenomic binning, comparative biology and taxonomic classification.</title>
        <authorList>
            <person name="Goeker M."/>
        </authorList>
    </citation>
    <scope>NUCLEOTIDE SEQUENCE [LARGE SCALE GENOMIC DNA]</scope>
    <source>
        <strain evidence="2 3">DSM 105096</strain>
    </source>
</reference>
<dbReference type="RefSeq" id="WP_168038485.1">
    <property type="nucleotide sequence ID" value="NZ_JAATJH010000005.1"/>
</dbReference>
<accession>A0ABX0XDM1</accession>
<name>A0ABX0XDM1_9BACT</name>